<evidence type="ECO:0000256" key="1">
    <source>
        <dbReference type="ARBA" id="ARBA00004651"/>
    </source>
</evidence>
<keyword evidence="4 10" id="KW-0067">ATP-binding</keyword>
<dbReference type="InterPro" id="IPR027417">
    <property type="entry name" value="P-loop_NTPase"/>
</dbReference>
<evidence type="ECO:0000256" key="7">
    <source>
        <dbReference type="SAM" id="Phobius"/>
    </source>
</evidence>
<dbReference type="InterPro" id="IPR017871">
    <property type="entry name" value="ABC_transporter-like_CS"/>
</dbReference>
<evidence type="ECO:0000313" key="10">
    <source>
        <dbReference type="EMBL" id="MFB9211998.1"/>
    </source>
</evidence>
<dbReference type="GO" id="GO:0005524">
    <property type="term" value="F:ATP binding"/>
    <property type="evidence" value="ECO:0007669"/>
    <property type="project" value="UniProtKB-KW"/>
</dbReference>
<keyword evidence="2 7" id="KW-0812">Transmembrane</keyword>
<gene>
    <name evidence="10" type="ORF">ACFFUR_09275</name>
</gene>
<accession>A0ABV5J6Q9</accession>
<feature type="transmembrane region" description="Helical" evidence="7">
    <location>
        <begin position="175"/>
        <end position="191"/>
    </location>
</feature>
<dbReference type="InterPro" id="IPR039421">
    <property type="entry name" value="Type_1_exporter"/>
</dbReference>
<feature type="domain" description="ABC transmembrane type-1" evidence="9">
    <location>
        <begin position="35"/>
        <end position="316"/>
    </location>
</feature>
<evidence type="ECO:0000256" key="6">
    <source>
        <dbReference type="ARBA" id="ARBA00023136"/>
    </source>
</evidence>
<dbReference type="PROSITE" id="PS50893">
    <property type="entry name" value="ABC_TRANSPORTER_2"/>
    <property type="match status" value="1"/>
</dbReference>
<dbReference type="SUPFAM" id="SSF90123">
    <property type="entry name" value="ABC transporter transmembrane region"/>
    <property type="match status" value="1"/>
</dbReference>
<dbReference type="Pfam" id="PF00005">
    <property type="entry name" value="ABC_tran"/>
    <property type="match status" value="1"/>
</dbReference>
<dbReference type="SMART" id="SM00382">
    <property type="entry name" value="AAA"/>
    <property type="match status" value="1"/>
</dbReference>
<dbReference type="InterPro" id="IPR003439">
    <property type="entry name" value="ABC_transporter-like_ATP-bd"/>
</dbReference>
<comment type="caution">
    <text evidence="10">The sequence shown here is derived from an EMBL/GenBank/DDBJ whole genome shotgun (WGS) entry which is preliminary data.</text>
</comment>
<organism evidence="10 11">
    <name type="scientific">Echinicola jeungdonensis</name>
    <dbReference type="NCBI Taxonomy" id="709343"/>
    <lineage>
        <taxon>Bacteria</taxon>
        <taxon>Pseudomonadati</taxon>
        <taxon>Bacteroidota</taxon>
        <taxon>Cytophagia</taxon>
        <taxon>Cytophagales</taxon>
        <taxon>Cyclobacteriaceae</taxon>
        <taxon>Echinicola</taxon>
    </lineage>
</organism>
<keyword evidence="3" id="KW-0547">Nucleotide-binding</keyword>
<dbReference type="PANTHER" id="PTHR43394:SF1">
    <property type="entry name" value="ATP-BINDING CASSETTE SUB-FAMILY B MEMBER 10, MITOCHONDRIAL"/>
    <property type="match status" value="1"/>
</dbReference>
<dbReference type="Gene3D" id="1.20.1560.10">
    <property type="entry name" value="ABC transporter type 1, transmembrane domain"/>
    <property type="match status" value="1"/>
</dbReference>
<evidence type="ECO:0000259" key="9">
    <source>
        <dbReference type="PROSITE" id="PS50929"/>
    </source>
</evidence>
<feature type="domain" description="ABC transporter" evidence="8">
    <location>
        <begin position="349"/>
        <end position="583"/>
    </location>
</feature>
<evidence type="ECO:0000256" key="3">
    <source>
        <dbReference type="ARBA" id="ARBA00022741"/>
    </source>
</evidence>
<keyword evidence="6 7" id="KW-0472">Membrane</keyword>
<evidence type="ECO:0000256" key="2">
    <source>
        <dbReference type="ARBA" id="ARBA00022692"/>
    </source>
</evidence>
<name>A0ABV5J6Q9_9BACT</name>
<sequence length="590" mass="67259">MSLDKENIKSGDIIDTHVLRKLYQFVKPYKGRFYFLILLTIALAILAPSRPYFIQIAIDDYVALGDQEGLVKIIYLLVGLLVLQALVQWAHTFLSGWIGQVIIRDIRIKLYRHLLKMRLKFFDNTPIGRLVTRNISDIETLSNVFSEGLAAIIGDLLQLVTILGVMFYVNWKLTLVSLSTLPLLIISTYIFKEKVKVSFNDVRNAVSNLNSFLQEHITGMSIVQIFNREKREYEKFEAINRDHKKANIRSVLYYSIYYPVAEIIQAIGIGLVVWYGATGVFGLDLKVGVLISFIMYLQMFFRPVRMLADRFNTLQMGVVSSSRLFKIMDNDEHIPNEGKLQPEKIKGNIALKNVWFAYNGDEWVLRDINFKVKHGETVALVGATGAGKSSIINLISRFYDINKGVINIDGEDIRDYELSTLRKHIGVVLQDVFLFSDSIYYNITLGNKDISREQVMEAAELVGAKKFIERLPGGLDYNVMERGATLSVGQRQLISFVRAMVYNPEILILDEATSSVDTETEELIQDAIDKMMRGRTSIVIAHRLSTIQKANNIILLHKGEVKEMGTHEELLDKEGYYSQLHQMQKKSMVS</sequence>
<comment type="subcellular location">
    <subcellularLocation>
        <location evidence="1">Cell membrane</location>
        <topology evidence="1">Multi-pass membrane protein</topology>
    </subcellularLocation>
</comment>
<dbReference type="EMBL" id="JBHMEW010000056">
    <property type="protein sequence ID" value="MFB9211998.1"/>
    <property type="molecule type" value="Genomic_DNA"/>
</dbReference>
<feature type="transmembrane region" description="Helical" evidence="7">
    <location>
        <begin position="33"/>
        <end position="53"/>
    </location>
</feature>
<reference evidence="10 11" key="1">
    <citation type="submission" date="2024-09" db="EMBL/GenBank/DDBJ databases">
        <authorList>
            <person name="Sun Q."/>
            <person name="Mori K."/>
        </authorList>
    </citation>
    <scope>NUCLEOTIDE SEQUENCE [LARGE SCALE GENOMIC DNA]</scope>
    <source>
        <strain evidence="10 11">CECT 7682</strain>
    </source>
</reference>
<proteinExistence type="predicted"/>
<dbReference type="RefSeq" id="WP_290247076.1">
    <property type="nucleotide sequence ID" value="NZ_JAUFQT010000001.1"/>
</dbReference>
<feature type="transmembrane region" description="Helical" evidence="7">
    <location>
        <begin position="281"/>
        <end position="301"/>
    </location>
</feature>
<dbReference type="SUPFAM" id="SSF52540">
    <property type="entry name" value="P-loop containing nucleoside triphosphate hydrolases"/>
    <property type="match status" value="1"/>
</dbReference>
<evidence type="ECO:0000256" key="5">
    <source>
        <dbReference type="ARBA" id="ARBA00022989"/>
    </source>
</evidence>
<dbReference type="InterPro" id="IPR036640">
    <property type="entry name" value="ABC1_TM_sf"/>
</dbReference>
<dbReference type="PROSITE" id="PS50929">
    <property type="entry name" value="ABC_TM1F"/>
    <property type="match status" value="1"/>
</dbReference>
<dbReference type="Pfam" id="PF00664">
    <property type="entry name" value="ABC_membrane"/>
    <property type="match status" value="1"/>
</dbReference>
<dbReference type="InterPro" id="IPR003593">
    <property type="entry name" value="AAA+_ATPase"/>
</dbReference>
<evidence type="ECO:0000256" key="4">
    <source>
        <dbReference type="ARBA" id="ARBA00022840"/>
    </source>
</evidence>
<dbReference type="InterPro" id="IPR011527">
    <property type="entry name" value="ABC1_TM_dom"/>
</dbReference>
<keyword evidence="11" id="KW-1185">Reference proteome</keyword>
<dbReference type="Gene3D" id="3.40.50.300">
    <property type="entry name" value="P-loop containing nucleotide triphosphate hydrolases"/>
    <property type="match status" value="1"/>
</dbReference>
<dbReference type="CDD" id="cd18544">
    <property type="entry name" value="ABC_6TM_TmrA_like"/>
    <property type="match status" value="1"/>
</dbReference>
<keyword evidence="5 7" id="KW-1133">Transmembrane helix</keyword>
<feature type="transmembrane region" description="Helical" evidence="7">
    <location>
        <begin position="73"/>
        <end position="103"/>
    </location>
</feature>
<feature type="transmembrane region" description="Helical" evidence="7">
    <location>
        <begin position="251"/>
        <end position="275"/>
    </location>
</feature>
<protein>
    <submittedName>
        <fullName evidence="10">ABC transporter ATP-binding protein</fullName>
    </submittedName>
</protein>
<evidence type="ECO:0000259" key="8">
    <source>
        <dbReference type="PROSITE" id="PS50893"/>
    </source>
</evidence>
<evidence type="ECO:0000313" key="11">
    <source>
        <dbReference type="Proteomes" id="UP001589654"/>
    </source>
</evidence>
<dbReference type="PROSITE" id="PS00211">
    <property type="entry name" value="ABC_TRANSPORTER_1"/>
    <property type="match status" value="1"/>
</dbReference>
<dbReference type="Proteomes" id="UP001589654">
    <property type="component" value="Unassembled WGS sequence"/>
</dbReference>
<dbReference type="PANTHER" id="PTHR43394">
    <property type="entry name" value="ATP-DEPENDENT PERMEASE MDL1, MITOCHONDRIAL"/>
    <property type="match status" value="1"/>
</dbReference>